<proteinExistence type="inferred from homology"/>
<gene>
    <name evidence="9" type="ORF">SJAG_05182</name>
</gene>
<dbReference type="RefSeq" id="XP_002171495.1">
    <property type="nucleotide sequence ID" value="XM_002171459.1"/>
</dbReference>
<evidence type="ECO:0000256" key="1">
    <source>
        <dbReference type="ARBA" id="ARBA00004141"/>
    </source>
</evidence>
<dbReference type="STRING" id="402676.B6JXQ8"/>
<evidence type="ECO:0000313" key="9">
    <source>
        <dbReference type="EMBL" id="EEB05202.1"/>
    </source>
</evidence>
<dbReference type="eggNOG" id="KOG2533">
    <property type="taxonomic scope" value="Eukaryota"/>
</dbReference>
<dbReference type="InterPro" id="IPR020846">
    <property type="entry name" value="MFS_dom"/>
</dbReference>
<dbReference type="HOGENOM" id="CLU_001265_0_5_1"/>
<name>B6JXQ8_SCHJY</name>
<keyword evidence="3 7" id="KW-0812">Transmembrane</keyword>
<dbReference type="PANTHER" id="PTHR43791:SF70">
    <property type="entry name" value="MAJOR FACILITATOR SUPERFAMILY (MFS) PROFILE DOMAIN-CONTAINING PROTEIN"/>
    <property type="match status" value="1"/>
</dbReference>
<evidence type="ECO:0000256" key="5">
    <source>
        <dbReference type="ARBA" id="ARBA00023136"/>
    </source>
</evidence>
<sequence>MSEHNSEKKDARSFSEAKPITDDYNPYKLEIESFSLPVNEAQLQNLDVAVQLLADDDFEYTKEEANRVLRKIDLVLMPLMCITYALQYLDKVALSYAALFGMIEEAHLHGSEYSWLTTIFYLGYLVAQYPGAYILQKLPNNLFLFVNTLCWSAMVMLMAACSNAGGLLALRFLMGVFEACVSPAFVSITSMWYRREEQTMRSMLWYSFNGVATIIGGILSYGIGHIHNSHVSTWKFIFIIIGGLSLAWAGIFYLLFPSNPVTARFLTPRELWLFVFITGTYMISNGITVFNSIIIKGLGFSTFRTTLFNMPSGAVEFVVLVITGLISTRIKRGRIFIALVGTALTIVAAGLVWKLKNPWGRMVGIWIYFGSPICFVTLLSLVASNVAGYTKKMVVGASIFVFYSIGNIVSPQLFKSSQSPTYDMGMEAIFVSCSITFGLWLALLYYYIYQNRIRDKKKAESSDQSQSNGQKNEEFMDLTDKQQASFRYLW</sequence>
<dbReference type="JaponicusDB" id="SJAG_05182"/>
<feature type="transmembrane region" description="Helical" evidence="7">
    <location>
        <begin position="335"/>
        <end position="353"/>
    </location>
</feature>
<evidence type="ECO:0000256" key="3">
    <source>
        <dbReference type="ARBA" id="ARBA00022692"/>
    </source>
</evidence>
<dbReference type="VEuPathDB" id="FungiDB:SJAG_05182"/>
<dbReference type="GeneID" id="7047787"/>
<reference evidence="9 10" key="1">
    <citation type="journal article" date="2011" name="Science">
        <title>Comparative functional genomics of the fission yeasts.</title>
        <authorList>
            <person name="Rhind N."/>
            <person name="Chen Z."/>
            <person name="Yassour M."/>
            <person name="Thompson D.A."/>
            <person name="Haas B.J."/>
            <person name="Habib N."/>
            <person name="Wapinski I."/>
            <person name="Roy S."/>
            <person name="Lin M.F."/>
            <person name="Heiman D.I."/>
            <person name="Young S.K."/>
            <person name="Furuya K."/>
            <person name="Guo Y."/>
            <person name="Pidoux A."/>
            <person name="Chen H.M."/>
            <person name="Robbertse B."/>
            <person name="Goldberg J.M."/>
            <person name="Aoki K."/>
            <person name="Bayne E.H."/>
            <person name="Berlin A.M."/>
            <person name="Desjardins C.A."/>
            <person name="Dobbs E."/>
            <person name="Dukaj L."/>
            <person name="Fan L."/>
            <person name="FitzGerald M.G."/>
            <person name="French C."/>
            <person name="Gujja S."/>
            <person name="Hansen K."/>
            <person name="Keifenheim D."/>
            <person name="Levin J.Z."/>
            <person name="Mosher R.A."/>
            <person name="Mueller C.A."/>
            <person name="Pfiffner J."/>
            <person name="Priest M."/>
            <person name="Russ C."/>
            <person name="Smialowska A."/>
            <person name="Swoboda P."/>
            <person name="Sykes S.M."/>
            <person name="Vaughn M."/>
            <person name="Vengrova S."/>
            <person name="Yoder R."/>
            <person name="Zeng Q."/>
            <person name="Allshire R."/>
            <person name="Baulcombe D."/>
            <person name="Birren B.W."/>
            <person name="Brown W."/>
            <person name="Ekwall K."/>
            <person name="Kellis M."/>
            <person name="Leatherwood J."/>
            <person name="Levin H."/>
            <person name="Margalit H."/>
            <person name="Martienssen R."/>
            <person name="Nieduszynski C.A."/>
            <person name="Spatafora J.W."/>
            <person name="Friedman N."/>
            <person name="Dalgaard J.Z."/>
            <person name="Baumann P."/>
            <person name="Niki H."/>
            <person name="Regev A."/>
            <person name="Nusbaum C."/>
        </authorList>
    </citation>
    <scope>NUCLEOTIDE SEQUENCE [LARGE SCALE GENOMIC DNA]</scope>
    <source>
        <strain evidence="10">yFS275 / FY16936</strain>
    </source>
</reference>
<feature type="transmembrane region" description="Helical" evidence="7">
    <location>
        <begin position="394"/>
        <end position="414"/>
    </location>
</feature>
<dbReference type="GO" id="GO:0016020">
    <property type="term" value="C:membrane"/>
    <property type="evidence" value="ECO:0000318"/>
    <property type="project" value="GO_Central"/>
</dbReference>
<dbReference type="PROSITE" id="PS50850">
    <property type="entry name" value="MFS"/>
    <property type="match status" value="1"/>
</dbReference>
<feature type="transmembrane region" description="Helical" evidence="7">
    <location>
        <begin position="271"/>
        <end position="295"/>
    </location>
</feature>
<evidence type="ECO:0000256" key="2">
    <source>
        <dbReference type="ARBA" id="ARBA00022448"/>
    </source>
</evidence>
<feature type="transmembrane region" description="Helical" evidence="7">
    <location>
        <begin position="236"/>
        <end position="256"/>
    </location>
</feature>
<dbReference type="FunFam" id="1.20.1250.20:FF:000064">
    <property type="entry name" value="MFS allantoate transporter"/>
    <property type="match status" value="1"/>
</dbReference>
<feature type="transmembrane region" description="Helical" evidence="7">
    <location>
        <begin position="307"/>
        <end position="328"/>
    </location>
</feature>
<dbReference type="SUPFAM" id="SSF103473">
    <property type="entry name" value="MFS general substrate transporter"/>
    <property type="match status" value="1"/>
</dbReference>
<feature type="transmembrane region" description="Helical" evidence="7">
    <location>
        <begin position="172"/>
        <end position="193"/>
    </location>
</feature>
<feature type="transmembrane region" description="Helical" evidence="7">
    <location>
        <begin position="113"/>
        <end position="135"/>
    </location>
</feature>
<dbReference type="InterPro" id="IPR011701">
    <property type="entry name" value="MFS"/>
</dbReference>
<evidence type="ECO:0000256" key="7">
    <source>
        <dbReference type="SAM" id="Phobius"/>
    </source>
</evidence>
<feature type="transmembrane region" description="Helical" evidence="7">
    <location>
        <begin position="205"/>
        <end position="224"/>
    </location>
</feature>
<feature type="transmembrane region" description="Helical" evidence="7">
    <location>
        <begin position="426"/>
        <end position="448"/>
    </location>
</feature>
<keyword evidence="5 7" id="KW-0472">Membrane</keyword>
<feature type="transmembrane region" description="Helical" evidence="7">
    <location>
        <begin position="365"/>
        <end position="387"/>
    </location>
</feature>
<dbReference type="AlphaFoldDB" id="B6JXQ8"/>
<dbReference type="OrthoDB" id="6730379at2759"/>
<evidence type="ECO:0000259" key="8">
    <source>
        <dbReference type="PROSITE" id="PS50850"/>
    </source>
</evidence>
<dbReference type="GO" id="GO:0022857">
    <property type="term" value="F:transmembrane transporter activity"/>
    <property type="evidence" value="ECO:0000318"/>
    <property type="project" value="GO_Central"/>
</dbReference>
<dbReference type="InterPro" id="IPR036259">
    <property type="entry name" value="MFS_trans_sf"/>
</dbReference>
<accession>B6JXQ8</accession>
<dbReference type="Proteomes" id="UP000001744">
    <property type="component" value="Unassembled WGS sequence"/>
</dbReference>
<comment type="similarity">
    <text evidence="6">Belongs to the major facilitator superfamily. Allantoate permease family.</text>
</comment>
<keyword evidence="4 7" id="KW-1133">Transmembrane helix</keyword>
<dbReference type="Gene3D" id="1.20.1250.20">
    <property type="entry name" value="MFS general substrate transporter like domains"/>
    <property type="match status" value="2"/>
</dbReference>
<keyword evidence="2" id="KW-0813">Transport</keyword>
<evidence type="ECO:0000256" key="6">
    <source>
        <dbReference type="ARBA" id="ARBA00037968"/>
    </source>
</evidence>
<organism evidence="9 10">
    <name type="scientific">Schizosaccharomyces japonicus (strain yFS275 / FY16936)</name>
    <name type="common">Fission yeast</name>
    <dbReference type="NCBI Taxonomy" id="402676"/>
    <lineage>
        <taxon>Eukaryota</taxon>
        <taxon>Fungi</taxon>
        <taxon>Dikarya</taxon>
        <taxon>Ascomycota</taxon>
        <taxon>Taphrinomycotina</taxon>
        <taxon>Schizosaccharomycetes</taxon>
        <taxon>Schizosaccharomycetales</taxon>
        <taxon>Schizosaccharomycetaceae</taxon>
        <taxon>Schizosaccharomyces</taxon>
    </lineage>
</organism>
<dbReference type="EMBL" id="KE651166">
    <property type="protein sequence ID" value="EEB05202.1"/>
    <property type="molecule type" value="Genomic_DNA"/>
</dbReference>
<dbReference type="PANTHER" id="PTHR43791">
    <property type="entry name" value="PERMEASE-RELATED"/>
    <property type="match status" value="1"/>
</dbReference>
<keyword evidence="10" id="KW-1185">Reference proteome</keyword>
<evidence type="ECO:0000256" key="4">
    <source>
        <dbReference type="ARBA" id="ARBA00022989"/>
    </source>
</evidence>
<protein>
    <submittedName>
        <fullName evidence="9">Allantoate permease</fullName>
    </submittedName>
</protein>
<dbReference type="Pfam" id="PF07690">
    <property type="entry name" value="MFS_1"/>
    <property type="match status" value="1"/>
</dbReference>
<evidence type="ECO:0000313" key="10">
    <source>
        <dbReference type="Proteomes" id="UP000001744"/>
    </source>
</evidence>
<comment type="subcellular location">
    <subcellularLocation>
        <location evidence="1">Membrane</location>
        <topology evidence="1">Multi-pass membrane protein</topology>
    </subcellularLocation>
</comment>
<feature type="transmembrane region" description="Helical" evidence="7">
    <location>
        <begin position="142"/>
        <end position="160"/>
    </location>
</feature>
<feature type="domain" description="Major facilitator superfamily (MFS) profile" evidence="8">
    <location>
        <begin position="76"/>
        <end position="490"/>
    </location>
</feature>
<feature type="transmembrane region" description="Helical" evidence="7">
    <location>
        <begin position="72"/>
        <end position="89"/>
    </location>
</feature>